<evidence type="ECO:0000256" key="1">
    <source>
        <dbReference type="SAM" id="MobiDB-lite"/>
    </source>
</evidence>
<dbReference type="RefSeq" id="WP_009626644.1">
    <property type="nucleotide sequence ID" value="NZ_VBTY01000053.1"/>
</dbReference>
<dbReference type="Pfam" id="PF13354">
    <property type="entry name" value="Beta-lactamase2"/>
    <property type="match status" value="1"/>
</dbReference>
<gene>
    <name evidence="3" type="ORF">FEV09_08325</name>
</gene>
<sequence length="540" mass="59222">MEPRNFSSPDATEKSREARLNKLRERRAKAVTSNSDAVLQPINSDSKPRMIRSPEAMRSPEPIIDRFSNRTDSRGEGRDSKIKSLPNRNGREARPEQRPESRPESRPENRPENRTDNNTELRNTELRTRRKPNNPPRPTPIKSPVKSFGWQLLRLAIAGIGLSVITGTALSFWQNQQTIRAKSMAPEIVTKEETSKTNQDIVPLDLKTEATALLAKIKELAAKEKDLSMQMMMVDLDSGTYVQIGANQPIAAASTIKTPILVAFFQDVDAGKIKLDEPLEMTADVKVGQAGDLQYLPTGTKISALETATKMIVISDNTATNMIIKRLGGSVALNQRFKSWGLNSIVINNQLPDLEGTNTISTQDLATLLSMLDRGKLIEPRSRDRFMDIMRRPVTNTLLPQGLGEDARIIHKTGDIASSVGDAGIVDMPNGKRYAIAVMVKRPDNDQRANELIRQISRATYEYFLNGGKLPNNQNPAPTGVDAPNASNSNNSTNNSTNNSSNSASNPSNSNNGATSTIETITLPLPNANPSASPSPNNSR</sequence>
<feature type="compositionally biased region" description="Low complexity" evidence="1">
    <location>
        <begin position="483"/>
        <end position="517"/>
    </location>
</feature>
<dbReference type="GO" id="GO:0030655">
    <property type="term" value="P:beta-lactam antibiotic catabolic process"/>
    <property type="evidence" value="ECO:0007669"/>
    <property type="project" value="InterPro"/>
</dbReference>
<dbReference type="AlphaFoldDB" id="A0A9X4RL49"/>
<feature type="domain" description="Beta-lactamase class A catalytic" evidence="2">
    <location>
        <begin position="231"/>
        <end position="440"/>
    </location>
</feature>
<dbReference type="PANTHER" id="PTHR35333">
    <property type="entry name" value="BETA-LACTAMASE"/>
    <property type="match status" value="1"/>
</dbReference>
<feature type="compositionally biased region" description="Basic and acidic residues" evidence="1">
    <location>
        <begin position="63"/>
        <end position="82"/>
    </location>
</feature>
<dbReference type="InterPro" id="IPR012338">
    <property type="entry name" value="Beta-lactam/transpept-like"/>
</dbReference>
<dbReference type="SUPFAM" id="SSF56601">
    <property type="entry name" value="beta-lactamase/transpeptidase-like"/>
    <property type="match status" value="1"/>
</dbReference>
<dbReference type="PANTHER" id="PTHR35333:SF4">
    <property type="entry name" value="SLR0121 PROTEIN"/>
    <property type="match status" value="1"/>
</dbReference>
<name>A0A9X4RL49_9CYAN</name>
<feature type="region of interest" description="Disordered" evidence="1">
    <location>
        <begin position="1"/>
        <end position="20"/>
    </location>
</feature>
<evidence type="ECO:0000313" key="4">
    <source>
        <dbReference type="Proteomes" id="UP001152872"/>
    </source>
</evidence>
<feature type="compositionally biased region" description="Polar residues" evidence="1">
    <location>
        <begin position="31"/>
        <end position="45"/>
    </location>
</feature>
<proteinExistence type="predicted"/>
<feature type="region of interest" description="Disordered" evidence="1">
    <location>
        <begin position="26"/>
        <end position="143"/>
    </location>
</feature>
<dbReference type="Gene3D" id="3.40.710.10">
    <property type="entry name" value="DD-peptidase/beta-lactamase superfamily"/>
    <property type="match status" value="1"/>
</dbReference>
<feature type="compositionally biased region" description="Low complexity" evidence="1">
    <location>
        <begin position="526"/>
        <end position="540"/>
    </location>
</feature>
<reference evidence="3" key="1">
    <citation type="submission" date="2019-05" db="EMBL/GenBank/DDBJ databases">
        <title>Whole genome sequencing of Pseudanabaena catenata USMAC16.</title>
        <authorList>
            <person name="Khan Z."/>
            <person name="Omar W.M."/>
            <person name="Convey P."/>
            <person name="Merican F."/>
            <person name="Najimudin N."/>
        </authorList>
    </citation>
    <scope>NUCLEOTIDE SEQUENCE</scope>
    <source>
        <strain evidence="3">USMAC16</strain>
    </source>
</reference>
<dbReference type="InterPro" id="IPR000871">
    <property type="entry name" value="Beta-lactam_class-A"/>
</dbReference>
<organism evidence="3 4">
    <name type="scientific">Pseudanabaena catenata USMAC16</name>
    <dbReference type="NCBI Taxonomy" id="1855837"/>
    <lineage>
        <taxon>Bacteria</taxon>
        <taxon>Bacillati</taxon>
        <taxon>Cyanobacteriota</taxon>
        <taxon>Cyanophyceae</taxon>
        <taxon>Pseudanabaenales</taxon>
        <taxon>Pseudanabaenaceae</taxon>
        <taxon>Pseudanabaena</taxon>
    </lineage>
</organism>
<keyword evidence="4" id="KW-1185">Reference proteome</keyword>
<accession>A0A9X4RL49</accession>
<feature type="compositionally biased region" description="Basic and acidic residues" evidence="1">
    <location>
        <begin position="89"/>
        <end position="127"/>
    </location>
</feature>
<evidence type="ECO:0000259" key="2">
    <source>
        <dbReference type="Pfam" id="PF13354"/>
    </source>
</evidence>
<protein>
    <submittedName>
        <fullName evidence="3">Class A beta-lactamase-related serine hydrolase</fullName>
    </submittedName>
</protein>
<keyword evidence="3" id="KW-0378">Hydrolase</keyword>
<feature type="region of interest" description="Disordered" evidence="1">
    <location>
        <begin position="467"/>
        <end position="540"/>
    </location>
</feature>
<dbReference type="Proteomes" id="UP001152872">
    <property type="component" value="Unassembled WGS sequence"/>
</dbReference>
<feature type="compositionally biased region" description="Polar residues" evidence="1">
    <location>
        <begin position="1"/>
        <end position="10"/>
    </location>
</feature>
<dbReference type="GO" id="GO:0046677">
    <property type="term" value="P:response to antibiotic"/>
    <property type="evidence" value="ECO:0007669"/>
    <property type="project" value="InterPro"/>
</dbReference>
<dbReference type="EMBL" id="VBTY01000053">
    <property type="protein sequence ID" value="MDG3494564.1"/>
    <property type="molecule type" value="Genomic_DNA"/>
</dbReference>
<dbReference type="GO" id="GO:0008800">
    <property type="term" value="F:beta-lactamase activity"/>
    <property type="evidence" value="ECO:0007669"/>
    <property type="project" value="InterPro"/>
</dbReference>
<feature type="compositionally biased region" description="Basic and acidic residues" evidence="1">
    <location>
        <begin position="11"/>
        <end position="20"/>
    </location>
</feature>
<comment type="caution">
    <text evidence="3">The sequence shown here is derived from an EMBL/GenBank/DDBJ whole genome shotgun (WGS) entry which is preliminary data.</text>
</comment>
<evidence type="ECO:0000313" key="3">
    <source>
        <dbReference type="EMBL" id="MDG3494564.1"/>
    </source>
</evidence>
<dbReference type="InterPro" id="IPR045155">
    <property type="entry name" value="Beta-lactam_cat"/>
</dbReference>